<dbReference type="Pfam" id="PF13620">
    <property type="entry name" value="CarboxypepD_reg"/>
    <property type="match status" value="1"/>
</dbReference>
<feature type="chain" id="PRO_5045274970" description="TonB-dependent receptor plug domain-containing protein" evidence="1">
    <location>
        <begin position="22"/>
        <end position="217"/>
    </location>
</feature>
<proteinExistence type="predicted"/>
<accession>A0ABP9ABZ5</accession>
<dbReference type="RefSeq" id="WP_345229765.1">
    <property type="nucleotide sequence ID" value="NZ_BAABIQ010000002.1"/>
</dbReference>
<evidence type="ECO:0000313" key="2">
    <source>
        <dbReference type="EMBL" id="GAA4778656.1"/>
    </source>
</evidence>
<reference evidence="3" key="1">
    <citation type="journal article" date="2019" name="Int. J. Syst. Evol. Microbiol.">
        <title>The Global Catalogue of Microorganisms (GCM) 10K type strain sequencing project: providing services to taxonomists for standard genome sequencing and annotation.</title>
        <authorList>
            <consortium name="The Broad Institute Genomics Platform"/>
            <consortium name="The Broad Institute Genome Sequencing Center for Infectious Disease"/>
            <person name="Wu L."/>
            <person name="Ma J."/>
        </authorList>
    </citation>
    <scope>NUCLEOTIDE SEQUENCE [LARGE SCALE GENOMIC DNA]</scope>
    <source>
        <strain evidence="3">JCM 18200</strain>
    </source>
</reference>
<gene>
    <name evidence="2" type="ORF">GCM10023231_01490</name>
</gene>
<evidence type="ECO:0008006" key="4">
    <source>
        <dbReference type="Google" id="ProtNLM"/>
    </source>
</evidence>
<dbReference type="Proteomes" id="UP001501411">
    <property type="component" value="Unassembled WGS sequence"/>
</dbReference>
<evidence type="ECO:0000256" key="1">
    <source>
        <dbReference type="SAM" id="SignalP"/>
    </source>
</evidence>
<sequence>MFIYRATLVFLLSFSTLSLFAQSNGQIKAKVVDASGPLALANILLLEDNEGNKKVKTAVTDSNGFFLLKVPLGSYILQISNLGYEDYRHEAIVLTSQQRTYDLGEVLLLERNTLLEAVTITSKKPLIEQKADRLVMNVENSILAEGNTAMEVLERAPGVMVDNDGNLSLRGKQGVTVLLNGKQTYLSQKDLTNLLRGTSSASISAIEVINAKGLAAR</sequence>
<feature type="signal peptide" evidence="1">
    <location>
        <begin position="1"/>
        <end position="21"/>
    </location>
</feature>
<keyword evidence="3" id="KW-1185">Reference proteome</keyword>
<comment type="caution">
    <text evidence="2">The sequence shown here is derived from an EMBL/GenBank/DDBJ whole genome shotgun (WGS) entry which is preliminary data.</text>
</comment>
<organism evidence="2 3">
    <name type="scientific">Olivibacter ginsenosidimutans</name>
    <dbReference type="NCBI Taxonomy" id="1176537"/>
    <lineage>
        <taxon>Bacteria</taxon>
        <taxon>Pseudomonadati</taxon>
        <taxon>Bacteroidota</taxon>
        <taxon>Sphingobacteriia</taxon>
        <taxon>Sphingobacteriales</taxon>
        <taxon>Sphingobacteriaceae</taxon>
        <taxon>Olivibacter</taxon>
    </lineage>
</organism>
<dbReference type="EMBL" id="BAABIQ010000002">
    <property type="protein sequence ID" value="GAA4778656.1"/>
    <property type="molecule type" value="Genomic_DNA"/>
</dbReference>
<dbReference type="SUPFAM" id="SSF56935">
    <property type="entry name" value="Porins"/>
    <property type="match status" value="1"/>
</dbReference>
<evidence type="ECO:0000313" key="3">
    <source>
        <dbReference type="Proteomes" id="UP001501411"/>
    </source>
</evidence>
<keyword evidence="1" id="KW-0732">Signal</keyword>
<protein>
    <recommendedName>
        <fullName evidence="4">TonB-dependent receptor plug domain-containing protein</fullName>
    </recommendedName>
</protein>
<dbReference type="Gene3D" id="2.60.40.1120">
    <property type="entry name" value="Carboxypeptidase-like, regulatory domain"/>
    <property type="match status" value="1"/>
</dbReference>
<name>A0ABP9ABZ5_9SPHI</name>
<dbReference type="InterPro" id="IPR008969">
    <property type="entry name" value="CarboxyPept-like_regulatory"/>
</dbReference>
<dbReference type="SUPFAM" id="SSF49464">
    <property type="entry name" value="Carboxypeptidase regulatory domain-like"/>
    <property type="match status" value="1"/>
</dbReference>